<proteinExistence type="predicted"/>
<protein>
    <submittedName>
        <fullName evidence="1">Uncharacterized protein</fullName>
    </submittedName>
</protein>
<organism evidence="1 2">
    <name type="scientific">Austropuccinia psidii MF-1</name>
    <dbReference type="NCBI Taxonomy" id="1389203"/>
    <lineage>
        <taxon>Eukaryota</taxon>
        <taxon>Fungi</taxon>
        <taxon>Dikarya</taxon>
        <taxon>Basidiomycota</taxon>
        <taxon>Pucciniomycotina</taxon>
        <taxon>Pucciniomycetes</taxon>
        <taxon>Pucciniales</taxon>
        <taxon>Sphaerophragmiaceae</taxon>
        <taxon>Austropuccinia</taxon>
    </lineage>
</organism>
<reference evidence="1" key="1">
    <citation type="submission" date="2021-03" db="EMBL/GenBank/DDBJ databases">
        <title>Draft genome sequence of rust myrtle Austropuccinia psidii MF-1, a brazilian biotype.</title>
        <authorList>
            <person name="Quecine M.C."/>
            <person name="Pachon D.M.R."/>
            <person name="Bonatelli M.L."/>
            <person name="Correr F.H."/>
            <person name="Franceschini L.M."/>
            <person name="Leite T.F."/>
            <person name="Margarido G.R.A."/>
            <person name="Almeida C.A."/>
            <person name="Ferrarezi J.A."/>
            <person name="Labate C.A."/>
        </authorList>
    </citation>
    <scope>NUCLEOTIDE SEQUENCE</scope>
    <source>
        <strain evidence="1">MF-1</strain>
    </source>
</reference>
<comment type="caution">
    <text evidence="1">The sequence shown here is derived from an EMBL/GenBank/DDBJ whole genome shotgun (WGS) entry which is preliminary data.</text>
</comment>
<dbReference type="OrthoDB" id="2505547at2759"/>
<accession>A0A9Q3IVA5</accession>
<keyword evidence="2" id="KW-1185">Reference proteome</keyword>
<dbReference type="Proteomes" id="UP000765509">
    <property type="component" value="Unassembled WGS sequence"/>
</dbReference>
<gene>
    <name evidence="1" type="ORF">O181_090364</name>
</gene>
<evidence type="ECO:0000313" key="1">
    <source>
        <dbReference type="EMBL" id="MBW0550649.1"/>
    </source>
</evidence>
<evidence type="ECO:0000313" key="2">
    <source>
        <dbReference type="Proteomes" id="UP000765509"/>
    </source>
</evidence>
<dbReference type="AlphaFoldDB" id="A0A9Q3IVA5"/>
<name>A0A9Q3IVA5_9BASI</name>
<sequence>MPTLPKSNPYAWKTLHRWWLTLATPHWLTTVLCKNRIRRPITSEESVDDSPSLLENQSPAENLAISHFIDTTVPHDFALCIGIIPLRTTAKQFCEAIKTRLSPGNQFQKLKGIRDMLKVEVDEFKSLIAQVECHTLPTLNQVAFDQLVTVAILAKNEDKPSLAFVGQVILNGSSKVEDFTRNSPSFVYRMADSAQISSSPTTTAPSSSMVRRLPNHLVDKFGAACFHCGRQGH</sequence>
<dbReference type="EMBL" id="AVOT02056282">
    <property type="protein sequence ID" value="MBW0550649.1"/>
    <property type="molecule type" value="Genomic_DNA"/>
</dbReference>